<reference evidence="2 3" key="1">
    <citation type="submission" date="2015-09" db="EMBL/GenBank/DDBJ databases">
        <title>Draft genome of a European isolate of the apple canker pathogen Neonectria ditissima.</title>
        <authorList>
            <person name="Gomez-Cortecero A."/>
            <person name="Harrison R.J."/>
            <person name="Armitage A.D."/>
        </authorList>
    </citation>
    <scope>NUCLEOTIDE SEQUENCE [LARGE SCALE GENOMIC DNA]</scope>
    <source>
        <strain evidence="2 3">R09/05</strain>
    </source>
</reference>
<proteinExistence type="predicted"/>
<feature type="compositionally biased region" description="Polar residues" evidence="1">
    <location>
        <begin position="52"/>
        <end position="88"/>
    </location>
</feature>
<gene>
    <name evidence="2" type="ORF">AK830_g5805</name>
</gene>
<evidence type="ECO:0000313" key="3">
    <source>
        <dbReference type="Proteomes" id="UP000050424"/>
    </source>
</evidence>
<feature type="region of interest" description="Disordered" evidence="1">
    <location>
        <begin position="1"/>
        <end position="100"/>
    </location>
</feature>
<dbReference type="AlphaFoldDB" id="A0A0P7B2W5"/>
<evidence type="ECO:0000313" key="2">
    <source>
        <dbReference type="EMBL" id="KPM40727.1"/>
    </source>
</evidence>
<dbReference type="EMBL" id="LKCW01000077">
    <property type="protein sequence ID" value="KPM40727.1"/>
    <property type="molecule type" value="Genomic_DNA"/>
</dbReference>
<keyword evidence="3" id="KW-1185">Reference proteome</keyword>
<protein>
    <submittedName>
        <fullName evidence="2">Uncharacterized protein</fullName>
    </submittedName>
</protein>
<name>A0A0P7B2W5_9HYPO</name>
<sequence length="100" mass="10446">MVVDNPSEPKFSGRGDRQAKVPTDTTSSSGGGGLSDTLRGLFGSKDSARDPPSSTTRTSPDESNQMRAPSSTTARDLQTPSRSTNSNVVDLKFGGNVRGD</sequence>
<comment type="caution">
    <text evidence="2">The sequence shown here is derived from an EMBL/GenBank/DDBJ whole genome shotgun (WGS) entry which is preliminary data.</text>
</comment>
<evidence type="ECO:0000256" key="1">
    <source>
        <dbReference type="SAM" id="MobiDB-lite"/>
    </source>
</evidence>
<dbReference type="Proteomes" id="UP000050424">
    <property type="component" value="Unassembled WGS sequence"/>
</dbReference>
<organism evidence="2 3">
    <name type="scientific">Neonectria ditissima</name>
    <dbReference type="NCBI Taxonomy" id="78410"/>
    <lineage>
        <taxon>Eukaryota</taxon>
        <taxon>Fungi</taxon>
        <taxon>Dikarya</taxon>
        <taxon>Ascomycota</taxon>
        <taxon>Pezizomycotina</taxon>
        <taxon>Sordariomycetes</taxon>
        <taxon>Hypocreomycetidae</taxon>
        <taxon>Hypocreales</taxon>
        <taxon>Nectriaceae</taxon>
        <taxon>Neonectria</taxon>
    </lineage>
</organism>
<accession>A0A0P7B2W5</accession>